<organism evidence="2">
    <name type="scientific">Salix viminalis</name>
    <name type="common">Common osier</name>
    <name type="synonym">Basket willow</name>
    <dbReference type="NCBI Taxonomy" id="40686"/>
    <lineage>
        <taxon>Eukaryota</taxon>
        <taxon>Viridiplantae</taxon>
        <taxon>Streptophyta</taxon>
        <taxon>Embryophyta</taxon>
        <taxon>Tracheophyta</taxon>
        <taxon>Spermatophyta</taxon>
        <taxon>Magnoliopsida</taxon>
        <taxon>eudicotyledons</taxon>
        <taxon>Gunneridae</taxon>
        <taxon>Pentapetalae</taxon>
        <taxon>rosids</taxon>
        <taxon>fabids</taxon>
        <taxon>Malpighiales</taxon>
        <taxon>Salicaceae</taxon>
        <taxon>Saliceae</taxon>
        <taxon>Salix</taxon>
    </lineage>
</organism>
<dbReference type="PANTHER" id="PTHR33463:SF187">
    <property type="entry name" value="AND NB-ARC DOMAIN DISEASE RESISTANCE PROTEIN, PUTATIVE-RELATED"/>
    <property type="match status" value="1"/>
</dbReference>
<accession>A0A6N2L0I3</accession>
<sequence>MARFMKCLSYNRQWKNALHDLIQSSVGQSHMEMGVIAKQESREAEFHKGHGLLDRLEDACLLESIDGGSAVKMHHLIRHMAVKIYQERRSVMIKAGAKLKNLSGAREWEESLVTASLIENQIKKIPSKHSPRCPSLSTLLLPYNRELELIDDTFFNQLHGLKILDLSHTIILLTLHKNKINKTWKLNQNVGNWIPLREQSPLNYEKRNINAISKNPHQSKLKFSA</sequence>
<keyword evidence="1" id="KW-0611">Plant defense</keyword>
<dbReference type="InterPro" id="IPR050905">
    <property type="entry name" value="Plant_NBS-LRR"/>
</dbReference>
<dbReference type="SUPFAM" id="SSF52058">
    <property type="entry name" value="L domain-like"/>
    <property type="match status" value="1"/>
</dbReference>
<dbReference type="EMBL" id="CAADRP010000846">
    <property type="protein sequence ID" value="VFU32803.1"/>
    <property type="molecule type" value="Genomic_DNA"/>
</dbReference>
<dbReference type="PANTHER" id="PTHR33463">
    <property type="entry name" value="NB-ARC DOMAIN-CONTAINING PROTEIN-RELATED"/>
    <property type="match status" value="1"/>
</dbReference>
<evidence type="ECO:0000256" key="1">
    <source>
        <dbReference type="ARBA" id="ARBA00022821"/>
    </source>
</evidence>
<evidence type="ECO:0000313" key="2">
    <source>
        <dbReference type="EMBL" id="VFU32803.1"/>
    </source>
</evidence>
<dbReference type="Gene3D" id="3.80.10.10">
    <property type="entry name" value="Ribonuclease Inhibitor"/>
    <property type="match status" value="1"/>
</dbReference>
<protein>
    <recommendedName>
        <fullName evidence="3">NB-ARC domain-containing protein</fullName>
    </recommendedName>
</protein>
<dbReference type="InterPro" id="IPR032675">
    <property type="entry name" value="LRR_dom_sf"/>
</dbReference>
<gene>
    <name evidence="2" type="ORF">SVIM_LOCUS146272</name>
</gene>
<name>A0A6N2L0I3_SALVM</name>
<evidence type="ECO:0008006" key="3">
    <source>
        <dbReference type="Google" id="ProtNLM"/>
    </source>
</evidence>
<dbReference type="AlphaFoldDB" id="A0A6N2L0I3"/>
<proteinExistence type="predicted"/>
<reference evidence="2" key="1">
    <citation type="submission" date="2019-03" db="EMBL/GenBank/DDBJ databases">
        <authorList>
            <person name="Mank J."/>
            <person name="Almeida P."/>
        </authorList>
    </citation>
    <scope>NUCLEOTIDE SEQUENCE</scope>
    <source>
        <strain evidence="2">78183</strain>
    </source>
</reference>